<evidence type="ECO:0000313" key="2">
    <source>
        <dbReference type="EMBL" id="MBK6264385.1"/>
    </source>
</evidence>
<dbReference type="EMBL" id="JAEQBW010000001">
    <property type="protein sequence ID" value="MBK6264385.1"/>
    <property type="molecule type" value="Genomic_DNA"/>
</dbReference>
<dbReference type="AlphaFoldDB" id="A0A935C6I4"/>
<name>A0A935C6I4_9BACT</name>
<proteinExistence type="predicted"/>
<dbReference type="Proteomes" id="UP000611723">
    <property type="component" value="Unassembled WGS sequence"/>
</dbReference>
<reference evidence="2" key="1">
    <citation type="submission" date="2021-01" db="EMBL/GenBank/DDBJ databases">
        <title>Marivirga aurantiaca sp. nov., isolated from intertidal surface sediments.</title>
        <authorList>
            <person name="Zhang M."/>
        </authorList>
    </citation>
    <scope>NUCLEOTIDE SEQUENCE</scope>
    <source>
        <strain evidence="2">S37H4</strain>
    </source>
</reference>
<feature type="transmembrane region" description="Helical" evidence="1">
    <location>
        <begin position="20"/>
        <end position="43"/>
    </location>
</feature>
<keyword evidence="3" id="KW-1185">Reference proteome</keyword>
<protein>
    <submittedName>
        <fullName evidence="2">Uncharacterized protein</fullName>
    </submittedName>
</protein>
<keyword evidence="1" id="KW-0472">Membrane</keyword>
<dbReference type="RefSeq" id="WP_201430047.1">
    <property type="nucleotide sequence ID" value="NZ_JAEQBW010000001.1"/>
</dbReference>
<comment type="caution">
    <text evidence="2">The sequence shown here is derived from an EMBL/GenBank/DDBJ whole genome shotgun (WGS) entry which is preliminary data.</text>
</comment>
<keyword evidence="1" id="KW-0812">Transmembrane</keyword>
<organism evidence="2 3">
    <name type="scientific">Marivirga aurantiaca</name>
    <dbReference type="NCBI Taxonomy" id="2802615"/>
    <lineage>
        <taxon>Bacteria</taxon>
        <taxon>Pseudomonadati</taxon>
        <taxon>Bacteroidota</taxon>
        <taxon>Cytophagia</taxon>
        <taxon>Cytophagales</taxon>
        <taxon>Marivirgaceae</taxon>
        <taxon>Marivirga</taxon>
    </lineage>
</organism>
<sequence>MPDKSITIKIIESLKERPAYILVFSISFIFLSSSFITSIVGAIKSNDYLAFLALGVFIITLISMILVVYRVEPKTEKQKTIRKPISEIENKEINDAINSILDNIENGIDKNNVFLNERIQEVTSKWRAISGNWKDGMFVAIREEYNNVLLSVYRRAKSDIFSTSTEQYNSTWNRELGKAIVKAHENGTANVTRVFLFGKRSEINETHLKKMKYHNDCDKVTVRVFIDDEAPFNFPPEIAKDFTIIDNGIMIGVTQRFDPEDLSATWYCQNENRIDTFNRVKSELMSNSKPLKEILEG</sequence>
<gene>
    <name evidence="2" type="ORF">JKA74_05000</name>
</gene>
<evidence type="ECO:0000256" key="1">
    <source>
        <dbReference type="SAM" id="Phobius"/>
    </source>
</evidence>
<accession>A0A935C6I4</accession>
<evidence type="ECO:0000313" key="3">
    <source>
        <dbReference type="Proteomes" id="UP000611723"/>
    </source>
</evidence>
<keyword evidence="1" id="KW-1133">Transmembrane helix</keyword>
<feature type="transmembrane region" description="Helical" evidence="1">
    <location>
        <begin position="49"/>
        <end position="69"/>
    </location>
</feature>